<dbReference type="Proteomes" id="UP001500506">
    <property type="component" value="Unassembled WGS sequence"/>
</dbReference>
<organism evidence="1 2">
    <name type="scientific">Agromyces humatus</name>
    <dbReference type="NCBI Taxonomy" id="279573"/>
    <lineage>
        <taxon>Bacteria</taxon>
        <taxon>Bacillati</taxon>
        <taxon>Actinomycetota</taxon>
        <taxon>Actinomycetes</taxon>
        <taxon>Micrococcales</taxon>
        <taxon>Microbacteriaceae</taxon>
        <taxon>Agromyces</taxon>
    </lineage>
</organism>
<protein>
    <recommendedName>
        <fullName evidence="3">Glycosyltransferase family 2 protein</fullName>
    </recommendedName>
</protein>
<keyword evidence="2" id="KW-1185">Reference proteome</keyword>
<evidence type="ECO:0008006" key="3">
    <source>
        <dbReference type="Google" id="ProtNLM"/>
    </source>
</evidence>
<evidence type="ECO:0000313" key="2">
    <source>
        <dbReference type="Proteomes" id="UP001500506"/>
    </source>
</evidence>
<proteinExistence type="predicted"/>
<dbReference type="EMBL" id="BAAANH010000004">
    <property type="protein sequence ID" value="GAA1762338.1"/>
    <property type="molecule type" value="Genomic_DNA"/>
</dbReference>
<gene>
    <name evidence="1" type="ORF">GCM10009747_22110</name>
</gene>
<sequence length="283" mass="31570">MRLNAYVLAGDPAWIAQSIGSYYHLVDRIVVSYDRSGRSWAGHPLSVQESLDRMVAADPEGKILLLPGDYTDPDRFVLDVETEHRQSALDAASEGADWVIQLDTDELLPSPSTFTAQLTIAEQRGADALEFPARIIYARTPSGRFLEQCGRLWTAQSAYPGPVAVRAGTRLSHARQAAGSPMHRVDVAPWNTDPAHPWNAPVHAVISSAHAILHMSWVRTEAQMAEKRRVSGYAGAVKWESELQHWRWRARHPRLTALRAPVARDPLRRFRVTSLPVLARVQP</sequence>
<comment type="caution">
    <text evidence="1">The sequence shown here is derived from an EMBL/GenBank/DDBJ whole genome shotgun (WGS) entry which is preliminary data.</text>
</comment>
<name>A0ABN2KPV6_9MICO</name>
<accession>A0ABN2KPV6</accession>
<reference evidence="1 2" key="1">
    <citation type="journal article" date="2019" name="Int. J. Syst. Evol. Microbiol.">
        <title>The Global Catalogue of Microorganisms (GCM) 10K type strain sequencing project: providing services to taxonomists for standard genome sequencing and annotation.</title>
        <authorList>
            <consortium name="The Broad Institute Genomics Platform"/>
            <consortium name="The Broad Institute Genome Sequencing Center for Infectious Disease"/>
            <person name="Wu L."/>
            <person name="Ma J."/>
        </authorList>
    </citation>
    <scope>NUCLEOTIDE SEQUENCE [LARGE SCALE GENOMIC DNA]</scope>
    <source>
        <strain evidence="1 2">JCM 14319</strain>
    </source>
</reference>
<evidence type="ECO:0000313" key="1">
    <source>
        <dbReference type="EMBL" id="GAA1762338.1"/>
    </source>
</evidence>